<dbReference type="STRING" id="1203190.GCA_000312345_01542"/>
<sequence length="323" mass="35491">MKISDEALSICQSIKVDIKPKVGVYHATVQARPRVEAKSVRSLIHQLTYEIYSEFHTGNTNSGDETILLNPRTTRDPCIEQQLSSAVPHTFTEAPGIFVDWLEERTAAVVEFDRTRIEVPVDKILSSSVKPGLPVIVQVPAVRPALSQGFCVVDGPRPLGQPRAKEIRRVYLHVASPDAAAQVWKTVLPMLNALRAPYRTKALSRLQEYPRRDAIVFYLQADTLSQVSSLIMERLSDSCLLEDATSAFAHRLGPGVAVADEPNDLRPNLRGLSFGEHRAQVLADVTVRHALQPQSRLADVLTESLLSAGICPCSLAFNAAETA</sequence>
<dbReference type="AlphaFoldDB" id="A0A1H1S3E1"/>
<gene>
    <name evidence="1" type="ORF">SAMN04488539_1651</name>
</gene>
<dbReference type="EMBL" id="LT629765">
    <property type="protein sequence ID" value="SDS42474.1"/>
    <property type="molecule type" value="Genomic_DNA"/>
</dbReference>
<keyword evidence="2" id="KW-1185">Reference proteome</keyword>
<dbReference type="OrthoDB" id="4774088at2"/>
<reference evidence="1 2" key="1">
    <citation type="submission" date="2016-10" db="EMBL/GenBank/DDBJ databases">
        <authorList>
            <person name="de Groot N.N."/>
        </authorList>
    </citation>
    <scope>NUCLEOTIDE SEQUENCE [LARGE SCALE GENOMIC DNA]</scope>
    <source>
        <strain evidence="1 2">DSM 45434</strain>
    </source>
</reference>
<dbReference type="Pfam" id="PF17914">
    <property type="entry name" value="HopA1"/>
    <property type="match status" value="1"/>
</dbReference>
<evidence type="ECO:0000313" key="2">
    <source>
        <dbReference type="Proteomes" id="UP000182237"/>
    </source>
</evidence>
<evidence type="ECO:0000313" key="1">
    <source>
        <dbReference type="EMBL" id="SDS42474.1"/>
    </source>
</evidence>
<proteinExistence type="predicted"/>
<dbReference type="RefSeq" id="WP_156784092.1">
    <property type="nucleotide sequence ID" value="NZ_LT629765.1"/>
</dbReference>
<dbReference type="Proteomes" id="UP000182237">
    <property type="component" value="Chromosome I"/>
</dbReference>
<organism evidence="1 2">
    <name type="scientific">Corynebacterium timonense</name>
    <dbReference type="NCBI Taxonomy" id="441500"/>
    <lineage>
        <taxon>Bacteria</taxon>
        <taxon>Bacillati</taxon>
        <taxon>Actinomycetota</taxon>
        <taxon>Actinomycetes</taxon>
        <taxon>Mycobacteriales</taxon>
        <taxon>Corynebacteriaceae</taxon>
        <taxon>Corynebacterium</taxon>
    </lineage>
</organism>
<accession>A0A1H1S3E1</accession>
<protein>
    <submittedName>
        <fullName evidence="1">Uncharacterized protein</fullName>
    </submittedName>
</protein>
<dbReference type="InterPro" id="IPR040871">
    <property type="entry name" value="HopA1"/>
</dbReference>
<name>A0A1H1S3E1_9CORY</name>